<name>A0A5B9Q5I9_9BACT</name>
<dbReference type="GO" id="GO:0000272">
    <property type="term" value="P:polysaccharide catabolic process"/>
    <property type="evidence" value="ECO:0007669"/>
    <property type="project" value="InterPro"/>
</dbReference>
<keyword evidence="2" id="KW-1185">Reference proteome</keyword>
<dbReference type="KEGG" id="bgok:Pr1d_15210"/>
<dbReference type="InterPro" id="IPR036439">
    <property type="entry name" value="Dockerin_dom_sf"/>
</dbReference>
<dbReference type="InterPro" id="IPR018247">
    <property type="entry name" value="EF_Hand_1_Ca_BS"/>
</dbReference>
<dbReference type="PROSITE" id="PS00018">
    <property type="entry name" value="EF_HAND_1"/>
    <property type="match status" value="1"/>
</dbReference>
<proteinExistence type="predicted"/>
<dbReference type="Pfam" id="PF00404">
    <property type="entry name" value="Dockerin_1"/>
    <property type="match status" value="1"/>
</dbReference>
<reference evidence="1 2" key="1">
    <citation type="submission" date="2019-08" db="EMBL/GenBank/DDBJ databases">
        <title>Deep-cultivation of Planctomycetes and their phenomic and genomic characterization uncovers novel biology.</title>
        <authorList>
            <person name="Wiegand S."/>
            <person name="Jogler M."/>
            <person name="Boedeker C."/>
            <person name="Pinto D."/>
            <person name="Vollmers J."/>
            <person name="Rivas-Marin E."/>
            <person name="Kohn T."/>
            <person name="Peeters S.H."/>
            <person name="Heuer A."/>
            <person name="Rast P."/>
            <person name="Oberbeckmann S."/>
            <person name="Bunk B."/>
            <person name="Jeske O."/>
            <person name="Meyerdierks A."/>
            <person name="Storesund J.E."/>
            <person name="Kallscheuer N."/>
            <person name="Luecker S."/>
            <person name="Lage O.M."/>
            <person name="Pohl T."/>
            <person name="Merkel B.J."/>
            <person name="Hornburger P."/>
            <person name="Mueller R.-W."/>
            <person name="Bruemmer F."/>
            <person name="Labrenz M."/>
            <person name="Spormann A.M."/>
            <person name="Op den Camp H."/>
            <person name="Overmann J."/>
            <person name="Amann R."/>
            <person name="Jetten M.S.M."/>
            <person name="Mascher T."/>
            <person name="Medema M.H."/>
            <person name="Devos D.P."/>
            <person name="Kaster A.-K."/>
            <person name="Ovreas L."/>
            <person name="Rohde M."/>
            <person name="Galperin M.Y."/>
            <person name="Jogler C."/>
        </authorList>
    </citation>
    <scope>NUCLEOTIDE SEQUENCE [LARGE SCALE GENOMIC DNA]</scope>
    <source>
        <strain evidence="1 2">Pr1d</strain>
    </source>
</reference>
<protein>
    <recommendedName>
        <fullName evidence="3">Dockerin domain-containing protein</fullName>
    </recommendedName>
</protein>
<organism evidence="1 2">
    <name type="scientific">Bythopirellula goksoeyrii</name>
    <dbReference type="NCBI Taxonomy" id="1400387"/>
    <lineage>
        <taxon>Bacteria</taxon>
        <taxon>Pseudomonadati</taxon>
        <taxon>Planctomycetota</taxon>
        <taxon>Planctomycetia</taxon>
        <taxon>Pirellulales</taxon>
        <taxon>Lacipirellulaceae</taxon>
        <taxon>Bythopirellula</taxon>
    </lineage>
</organism>
<dbReference type="SUPFAM" id="SSF63446">
    <property type="entry name" value="Type I dockerin domain"/>
    <property type="match status" value="1"/>
</dbReference>
<sequence>MTGHKLQHCNDKERFQYDQNSIEGLTMNRPRTTLTIAVSLFCFVIATSPGYGVNLQFVGSQANLDNGFFPGGGLPYVTVPWRTSTSANIYATGSGAYPENFYGKEGYALFATTFSYPNANTIGGTSFAPVDIDDPYFMTYYPNLIDLPSWVSDSQILSSKLVGGYAYSLIDDPTLMFDGTRQWSFDGTNYPQAAAGNNTGQNPWVKMGFLDGADILGNIPENAPTGRWGFTVGPNTPSAFRIGVMTGGMDAERFAPTEVFLQQYDNSGATPVPVGSPVQTGTLSGELKDRFVDMHFFDIINAQEGDSFVFAATAGPNTGGGTGAGIAGFSFDVLPDPGTMNADFNGDGFVDGSDFLIWQRGYGNGSTLAQGDANDDGSVNSTDLTIWQDQYGTAPLVSAVAVPEPAAMVLLMAAAVCGLMTRR</sequence>
<dbReference type="Gene3D" id="1.10.1330.10">
    <property type="entry name" value="Dockerin domain"/>
    <property type="match status" value="1"/>
</dbReference>
<dbReference type="InterPro" id="IPR002105">
    <property type="entry name" value="Dockerin_1_rpt"/>
</dbReference>
<dbReference type="AlphaFoldDB" id="A0A5B9Q5I9"/>
<evidence type="ECO:0000313" key="2">
    <source>
        <dbReference type="Proteomes" id="UP000323917"/>
    </source>
</evidence>
<dbReference type="GO" id="GO:0004553">
    <property type="term" value="F:hydrolase activity, hydrolyzing O-glycosyl compounds"/>
    <property type="evidence" value="ECO:0007669"/>
    <property type="project" value="InterPro"/>
</dbReference>
<evidence type="ECO:0000313" key="1">
    <source>
        <dbReference type="EMBL" id="QEG34247.1"/>
    </source>
</evidence>
<gene>
    <name evidence="1" type="ORF">Pr1d_15210</name>
</gene>
<evidence type="ECO:0008006" key="3">
    <source>
        <dbReference type="Google" id="ProtNLM"/>
    </source>
</evidence>
<dbReference type="Proteomes" id="UP000323917">
    <property type="component" value="Chromosome"/>
</dbReference>
<dbReference type="EMBL" id="CP042913">
    <property type="protein sequence ID" value="QEG34247.1"/>
    <property type="molecule type" value="Genomic_DNA"/>
</dbReference>
<accession>A0A5B9Q5I9</accession>